<dbReference type="InterPro" id="IPR003313">
    <property type="entry name" value="AraC-bd"/>
</dbReference>
<feature type="domain" description="HTH araC/xylS-type" evidence="4">
    <location>
        <begin position="171"/>
        <end position="272"/>
    </location>
</feature>
<dbReference type="SUPFAM" id="SSF46689">
    <property type="entry name" value="Homeodomain-like"/>
    <property type="match status" value="2"/>
</dbReference>
<gene>
    <name evidence="5" type="ORF">WS67_07000</name>
</gene>
<dbReference type="SUPFAM" id="SSF51215">
    <property type="entry name" value="Regulatory protein AraC"/>
    <property type="match status" value="1"/>
</dbReference>
<dbReference type="AlphaFoldDB" id="A0A103E5S5"/>
<dbReference type="InterPro" id="IPR009057">
    <property type="entry name" value="Homeodomain-like_sf"/>
</dbReference>
<accession>A0A103E5S5</accession>
<evidence type="ECO:0000256" key="2">
    <source>
        <dbReference type="ARBA" id="ARBA00023125"/>
    </source>
</evidence>
<evidence type="ECO:0000256" key="3">
    <source>
        <dbReference type="ARBA" id="ARBA00023163"/>
    </source>
</evidence>
<dbReference type="Pfam" id="PF02311">
    <property type="entry name" value="AraC_binding"/>
    <property type="match status" value="1"/>
</dbReference>
<evidence type="ECO:0000259" key="4">
    <source>
        <dbReference type="PROSITE" id="PS01124"/>
    </source>
</evidence>
<dbReference type="GO" id="GO:0003700">
    <property type="term" value="F:DNA-binding transcription factor activity"/>
    <property type="evidence" value="ECO:0007669"/>
    <property type="project" value="InterPro"/>
</dbReference>
<comment type="caution">
    <text evidence="5">The sequence shown here is derived from an EMBL/GenBank/DDBJ whole genome shotgun (WGS) entry which is preliminary data.</text>
</comment>
<dbReference type="Gene3D" id="1.10.10.60">
    <property type="entry name" value="Homeodomain-like"/>
    <property type="match status" value="1"/>
</dbReference>
<sequence>MPGEPLDNPMPDTRADWIHRTSHGGLERIEAYFHAHAYDMHRHDTYAIGCTLSGVQSFHYRRNVVHSRPGRTIVIHPDEPHDGEAGTERGFRYRMIYVAPALVQQVLGGRPLPFIDGAMSDDPRLHAAAGRLLLQLDGGGDSFEQDDALFDLAMALDAASGAKRAHRTGDYRAAQLARTCLHDAPDYAISLDDLARMAGQDRWSLCRDFRHFFGTSPYRYLTMRRLERVRALIVRQVPLADAAVRAGFADQSHMTRHFKRAYGLPPARWLRMLSARAA</sequence>
<keyword evidence="3" id="KW-0804">Transcription</keyword>
<dbReference type="InterPro" id="IPR018060">
    <property type="entry name" value="HTH_AraC"/>
</dbReference>
<dbReference type="PANTHER" id="PTHR46796:SF2">
    <property type="entry name" value="TRANSCRIPTIONAL REGULATORY PROTEIN"/>
    <property type="match status" value="1"/>
</dbReference>
<dbReference type="Proteomes" id="UP000062788">
    <property type="component" value="Unassembled WGS sequence"/>
</dbReference>
<keyword evidence="2" id="KW-0238">DNA-binding</keyword>
<protein>
    <submittedName>
        <fullName evidence="5">AraC family transcriptional regulator</fullName>
    </submittedName>
</protein>
<keyword evidence="6" id="KW-1185">Reference proteome</keyword>
<dbReference type="SMART" id="SM00342">
    <property type="entry name" value="HTH_ARAC"/>
    <property type="match status" value="1"/>
</dbReference>
<keyword evidence="1" id="KW-0805">Transcription regulation</keyword>
<dbReference type="InterPro" id="IPR050204">
    <property type="entry name" value="AraC_XylS_family_regulators"/>
</dbReference>
<evidence type="ECO:0000256" key="1">
    <source>
        <dbReference type="ARBA" id="ARBA00023015"/>
    </source>
</evidence>
<evidence type="ECO:0000313" key="6">
    <source>
        <dbReference type="Proteomes" id="UP000062788"/>
    </source>
</evidence>
<proteinExistence type="predicted"/>
<dbReference type="Pfam" id="PF12833">
    <property type="entry name" value="HTH_18"/>
    <property type="match status" value="1"/>
</dbReference>
<dbReference type="EMBL" id="LOWA01000018">
    <property type="protein sequence ID" value="KVE28907.1"/>
    <property type="molecule type" value="Genomic_DNA"/>
</dbReference>
<reference evidence="5 6" key="1">
    <citation type="submission" date="2015-11" db="EMBL/GenBank/DDBJ databases">
        <title>Expanding the genomic diversity of Burkholderia species for the development of highly accurate diagnostics.</title>
        <authorList>
            <person name="Sahl J."/>
            <person name="Keim P."/>
            <person name="Wagner D."/>
        </authorList>
    </citation>
    <scope>NUCLEOTIDE SEQUENCE [LARGE SCALE GENOMIC DNA]</scope>
    <source>
        <strain evidence="5 6">TSV85</strain>
    </source>
</reference>
<dbReference type="InterPro" id="IPR037923">
    <property type="entry name" value="HTH-like"/>
</dbReference>
<organism evidence="5 6">
    <name type="scientific">Burkholderia singularis</name>
    <dbReference type="NCBI Taxonomy" id="1503053"/>
    <lineage>
        <taxon>Bacteria</taxon>
        <taxon>Pseudomonadati</taxon>
        <taxon>Pseudomonadota</taxon>
        <taxon>Betaproteobacteria</taxon>
        <taxon>Burkholderiales</taxon>
        <taxon>Burkholderiaceae</taxon>
        <taxon>Burkholderia</taxon>
        <taxon>pseudomallei group</taxon>
    </lineage>
</organism>
<dbReference type="PROSITE" id="PS01124">
    <property type="entry name" value="HTH_ARAC_FAMILY_2"/>
    <property type="match status" value="1"/>
</dbReference>
<evidence type="ECO:0000313" key="5">
    <source>
        <dbReference type="EMBL" id="KVE28907.1"/>
    </source>
</evidence>
<dbReference type="PANTHER" id="PTHR46796">
    <property type="entry name" value="HTH-TYPE TRANSCRIPTIONAL ACTIVATOR RHAS-RELATED"/>
    <property type="match status" value="1"/>
</dbReference>
<dbReference type="GO" id="GO:0043565">
    <property type="term" value="F:sequence-specific DNA binding"/>
    <property type="evidence" value="ECO:0007669"/>
    <property type="project" value="InterPro"/>
</dbReference>
<name>A0A103E5S5_9BURK</name>